<organism evidence="2 3">
    <name type="scientific">Candidatus Methylacidithermus pantelleriae</name>
    <dbReference type="NCBI Taxonomy" id="2744239"/>
    <lineage>
        <taxon>Bacteria</taxon>
        <taxon>Pseudomonadati</taxon>
        <taxon>Verrucomicrobiota</taxon>
        <taxon>Methylacidiphilae</taxon>
        <taxon>Methylacidiphilales</taxon>
        <taxon>Methylacidiphilaceae</taxon>
        <taxon>Candidatus Methylacidithermus</taxon>
    </lineage>
</organism>
<dbReference type="Proteomes" id="UP000663859">
    <property type="component" value="Unassembled WGS sequence"/>
</dbReference>
<evidence type="ECO:0000313" key="3">
    <source>
        <dbReference type="Proteomes" id="UP000663859"/>
    </source>
</evidence>
<evidence type="ECO:0000313" key="2">
    <source>
        <dbReference type="EMBL" id="CAF0700405.1"/>
    </source>
</evidence>
<accession>A0A8J2BMX6</accession>
<name>A0A8J2BMX6_9BACT</name>
<dbReference type="Pfam" id="PF20245">
    <property type="entry name" value="DUF6600"/>
    <property type="match status" value="1"/>
</dbReference>
<feature type="compositionally biased region" description="Pro residues" evidence="1">
    <location>
        <begin position="709"/>
        <end position="727"/>
    </location>
</feature>
<dbReference type="PANTHER" id="PTHR38731">
    <property type="entry name" value="LIPL45-RELATED LIPOPROTEIN-RELATED"/>
    <property type="match status" value="1"/>
</dbReference>
<dbReference type="PANTHER" id="PTHR38731:SF3">
    <property type="entry name" value="BLL6125 PROTEIN"/>
    <property type="match status" value="1"/>
</dbReference>
<reference evidence="2" key="1">
    <citation type="submission" date="2021-02" db="EMBL/GenBank/DDBJ databases">
        <authorList>
            <person name="Cremers G."/>
            <person name="Picone N."/>
        </authorList>
    </citation>
    <scope>NUCLEOTIDE SEQUENCE</scope>
    <source>
        <strain evidence="2">PQ17</strain>
    </source>
</reference>
<evidence type="ECO:0000256" key="1">
    <source>
        <dbReference type="SAM" id="MobiDB-lite"/>
    </source>
</evidence>
<feature type="compositionally biased region" description="Pro residues" evidence="1">
    <location>
        <begin position="546"/>
        <end position="557"/>
    </location>
</feature>
<sequence>MKMKRRLPIALGLIGLLQSFFVFSVIADPPTRVGRLSQIGGQVSFARAGESQWAPAYRNLPLTTGDRLWSAEQSRCVIHVGSTAIRIGPSTELDFLALEDRFIQLRLPQGLLCVTLHHLREGETIEIDTPSAAIVLLTPGRYRWDVEGNSGSTRLTVWKGQAQVTGSNFNVTVTDGQSLIANQDGYRLDVAGAPDPFDQWVVSEDQREEQARARMARYVSFELTGYEELADEGEWRVVPSYGAVWVPPAPPGWVPYRFGHWIWVDPWGWTWVDDSPWGFATTHYGRWAWIGGVWAWVPGVVVAEPVYAPALVVFAGHPGFWAGIGLGVGVSIGAGWFPLAPGEPYVPCYAVSPVYLRNINVAYVNRTVIQNITQINVTNLTYINRTVPGAFTVASQEAFTRALPVQKALVNVPREALARAPVSPRPPSITPTVSSIQGVMSGRPAPQPPHALLDRPVVALHQPPPAIPPLALRQNALAQHPGLPLAPHELASLAKVHPSAAPTSLKILPSPARSFTPPRQAFQGPHPPAEGGAAKAITPGSFRPWSPTPPSPVPSPGPRERFSGSTGSLHTPANHPFSNARPFRATSPLGAPSPKGSSPGSSRFSPPLPPGSRHMDSRVSGTQHWRFSEPSHPMPPASVLNPGSRAAVRGVSPPTFSSAPPKPHAIQRAQKPSFPTQRVPKNSPSSTYRRVVPSHNLEEKRIAPRAHSLPPPSPQRPVRHSPPPSFRQPPAAHPSGKEKR</sequence>
<feature type="compositionally biased region" description="Polar residues" evidence="1">
    <location>
        <begin position="673"/>
        <end position="688"/>
    </location>
</feature>
<feature type="compositionally biased region" description="Low complexity" evidence="1">
    <location>
        <begin position="587"/>
        <end position="605"/>
    </location>
</feature>
<gene>
    <name evidence="2" type="ORF">MPNT_360013</name>
</gene>
<dbReference type="EMBL" id="CAJNOB010000030">
    <property type="protein sequence ID" value="CAF0700405.1"/>
    <property type="molecule type" value="Genomic_DNA"/>
</dbReference>
<proteinExistence type="predicted"/>
<protein>
    <submittedName>
        <fullName evidence="2">FecR domain-containing protein</fullName>
    </submittedName>
</protein>
<dbReference type="InterPro" id="IPR046535">
    <property type="entry name" value="DUF6600"/>
</dbReference>
<keyword evidence="3" id="KW-1185">Reference proteome</keyword>
<feature type="region of interest" description="Disordered" evidence="1">
    <location>
        <begin position="504"/>
        <end position="740"/>
    </location>
</feature>
<comment type="caution">
    <text evidence="2">The sequence shown here is derived from an EMBL/GenBank/DDBJ whole genome shotgun (WGS) entry which is preliminary data.</text>
</comment>
<dbReference type="AlphaFoldDB" id="A0A8J2BMX6"/>